<gene>
    <name evidence="1" type="ORF">X975_22777</name>
</gene>
<reference evidence="1 2" key="1">
    <citation type="submission" date="2013-11" db="EMBL/GenBank/DDBJ databases">
        <title>Genome sequencing of Stegodyphus mimosarum.</title>
        <authorList>
            <person name="Bechsgaard J."/>
        </authorList>
    </citation>
    <scope>NUCLEOTIDE SEQUENCE [LARGE SCALE GENOMIC DNA]</scope>
</reference>
<dbReference type="Proteomes" id="UP000054359">
    <property type="component" value="Unassembled WGS sequence"/>
</dbReference>
<proteinExistence type="predicted"/>
<name>A0A087SWP3_STEMI</name>
<feature type="non-terminal residue" evidence="1">
    <location>
        <position position="103"/>
    </location>
</feature>
<dbReference type="PANTHER" id="PTHR46114">
    <property type="entry name" value="APPLE DOMAIN-CONTAINING PROTEIN"/>
    <property type="match status" value="1"/>
</dbReference>
<dbReference type="EMBL" id="KK112297">
    <property type="protein sequence ID" value="KFM57282.1"/>
    <property type="molecule type" value="Genomic_DNA"/>
</dbReference>
<evidence type="ECO:0000313" key="2">
    <source>
        <dbReference type="Proteomes" id="UP000054359"/>
    </source>
</evidence>
<sequence length="103" mass="12317">MMNLYISIMYMILMEKLRISTYIATQWQLFINSSKQSLKCVLLYNGNLFGAVLIGHSVCLWEDRYKDIKRVIYLLQYHIHQWIIYVELKTVCFLLGQHCGYTK</sequence>
<keyword evidence="2" id="KW-1185">Reference proteome</keyword>
<accession>A0A087SWP3</accession>
<organism evidence="1 2">
    <name type="scientific">Stegodyphus mimosarum</name>
    <name type="common">African social velvet spider</name>
    <dbReference type="NCBI Taxonomy" id="407821"/>
    <lineage>
        <taxon>Eukaryota</taxon>
        <taxon>Metazoa</taxon>
        <taxon>Ecdysozoa</taxon>
        <taxon>Arthropoda</taxon>
        <taxon>Chelicerata</taxon>
        <taxon>Arachnida</taxon>
        <taxon>Araneae</taxon>
        <taxon>Araneomorphae</taxon>
        <taxon>Entelegynae</taxon>
        <taxon>Eresoidea</taxon>
        <taxon>Eresidae</taxon>
        <taxon>Stegodyphus</taxon>
    </lineage>
</organism>
<evidence type="ECO:0000313" key="1">
    <source>
        <dbReference type="EMBL" id="KFM57282.1"/>
    </source>
</evidence>
<dbReference type="OrthoDB" id="8063408at2759"/>
<dbReference type="AlphaFoldDB" id="A0A087SWP3"/>
<dbReference type="PANTHER" id="PTHR46114:SF1">
    <property type="entry name" value="ZAD DOMAIN-CONTAINING PROTEIN"/>
    <property type="match status" value="1"/>
</dbReference>
<protein>
    <submittedName>
        <fullName evidence="1">Uncharacterized protein</fullName>
    </submittedName>
</protein>